<evidence type="ECO:0008006" key="4">
    <source>
        <dbReference type="Google" id="ProtNLM"/>
    </source>
</evidence>
<reference evidence="2 3" key="1">
    <citation type="submission" date="2022-06" db="EMBL/GenBank/DDBJ databases">
        <authorList>
            <person name="So Y."/>
        </authorList>
    </citation>
    <scope>NUCLEOTIDE SEQUENCE [LARGE SCALE GENOMIC DNA]</scope>
    <source>
        <strain evidence="2 3">STR3</strain>
    </source>
</reference>
<evidence type="ECO:0000313" key="3">
    <source>
        <dbReference type="Proteomes" id="UP001204524"/>
    </source>
</evidence>
<dbReference type="InterPro" id="IPR011010">
    <property type="entry name" value="DNA_brk_join_enz"/>
</dbReference>
<keyword evidence="3" id="KW-1185">Reference proteome</keyword>
<evidence type="ECO:0000256" key="1">
    <source>
        <dbReference type="ARBA" id="ARBA00023172"/>
    </source>
</evidence>
<keyword evidence="1" id="KW-0233">DNA recombination</keyword>
<dbReference type="Proteomes" id="UP001204524">
    <property type="component" value="Unassembled WGS sequence"/>
</dbReference>
<protein>
    <recommendedName>
        <fullName evidence="4">Tyr recombinase domain-containing protein</fullName>
    </recommendedName>
</protein>
<dbReference type="Gene3D" id="1.10.443.10">
    <property type="entry name" value="Intergrase catalytic core"/>
    <property type="match status" value="1"/>
</dbReference>
<dbReference type="SUPFAM" id="SSF56349">
    <property type="entry name" value="DNA breaking-rejoining enzymes"/>
    <property type="match status" value="1"/>
</dbReference>
<dbReference type="RefSeq" id="WP_254182033.1">
    <property type="nucleotide sequence ID" value="NZ_JANARS010000005.1"/>
</dbReference>
<sequence>MRGGSPHQNTIGYRWRTILQRAGVAGVRYHDLRHFYASGLIASGFDVVAVQRA</sequence>
<name>A0ABT1KYL6_9ACTN</name>
<evidence type="ECO:0000313" key="2">
    <source>
        <dbReference type="EMBL" id="MCP3422845.1"/>
    </source>
</evidence>
<proteinExistence type="predicted"/>
<organism evidence="2 3">
    <name type="scientific">Nocardioides pinisoli</name>
    <dbReference type="NCBI Taxonomy" id="2950279"/>
    <lineage>
        <taxon>Bacteria</taxon>
        <taxon>Bacillati</taxon>
        <taxon>Actinomycetota</taxon>
        <taxon>Actinomycetes</taxon>
        <taxon>Propionibacteriales</taxon>
        <taxon>Nocardioidaceae</taxon>
        <taxon>Nocardioides</taxon>
    </lineage>
</organism>
<gene>
    <name evidence="2" type="ORF">NCI01_13660</name>
</gene>
<dbReference type="EMBL" id="JANARS010000005">
    <property type="protein sequence ID" value="MCP3422845.1"/>
    <property type="molecule type" value="Genomic_DNA"/>
</dbReference>
<accession>A0ABT1KYL6</accession>
<comment type="caution">
    <text evidence="2">The sequence shown here is derived from an EMBL/GenBank/DDBJ whole genome shotgun (WGS) entry which is preliminary data.</text>
</comment>
<dbReference type="InterPro" id="IPR013762">
    <property type="entry name" value="Integrase-like_cat_sf"/>
</dbReference>